<dbReference type="SUPFAM" id="SSF64182">
    <property type="entry name" value="DHH phosphoesterases"/>
    <property type="match status" value="1"/>
</dbReference>
<proteinExistence type="predicted"/>
<gene>
    <name evidence="2" type="ORF">UFOVP449_13</name>
</gene>
<name>A0A6J5MB95_9CAUD</name>
<dbReference type="EMBL" id="LR796420">
    <property type="protein sequence ID" value="CAB4142256.1"/>
    <property type="molecule type" value="Genomic_DNA"/>
</dbReference>
<dbReference type="InterPro" id="IPR038763">
    <property type="entry name" value="DHH_sf"/>
</dbReference>
<evidence type="ECO:0000313" key="2">
    <source>
        <dbReference type="EMBL" id="CAB4142256.1"/>
    </source>
</evidence>
<organism evidence="2">
    <name type="scientific">uncultured Caudovirales phage</name>
    <dbReference type="NCBI Taxonomy" id="2100421"/>
    <lineage>
        <taxon>Viruses</taxon>
        <taxon>Duplodnaviria</taxon>
        <taxon>Heunggongvirae</taxon>
        <taxon>Uroviricota</taxon>
        <taxon>Caudoviricetes</taxon>
        <taxon>Peduoviridae</taxon>
        <taxon>Maltschvirus</taxon>
        <taxon>Maltschvirus maltsch</taxon>
    </lineage>
</organism>
<evidence type="ECO:0000256" key="1">
    <source>
        <dbReference type="SAM" id="MobiDB-lite"/>
    </source>
</evidence>
<reference evidence="2" key="1">
    <citation type="submission" date="2020-04" db="EMBL/GenBank/DDBJ databases">
        <authorList>
            <person name="Chiriac C."/>
            <person name="Salcher M."/>
            <person name="Ghai R."/>
            <person name="Kavagutti S V."/>
        </authorList>
    </citation>
    <scope>NUCLEOTIDE SEQUENCE</scope>
</reference>
<protein>
    <submittedName>
        <fullName evidence="2">Uncharacterized protein</fullName>
    </submittedName>
</protein>
<sequence>MIRLTDILKEVQLNESGIRNINQLAKENKKADLYFHMDLDGVTTAIAMKAYLEKYGIRVVNAEHIQYGGREYSAPKPTPGHMVVLVDFAHGKPGVTIHTDHHESQSGVEKGTTSSFKKKPSNVETLSQEISPRDIFPNEDIKIISTVDSADFARQGISVDDVIATAFKFDKNKDIQKNRMAMGLVANKILLAFKGKPKFLENIVMQANPSLLSIYTVALRNAKAAGLKPQDLGIAQSRYMTSQRPELMKRNLGNVKDIDALANGNYGMVGTVLVQFGTGDMRGGGYDRYTPFKMNPEAEYLILGYPMGLVQASKNPFKKGSNPYNLGDIAMKILKRHKSYLNRKQLTFREIKKIMEADIERMGSDRSFGFTLKDLSALFGKSAKGIPTDERRELIDAIANKQYRYLTQSEKEKLETITVSVYDIIEKQSGGHKDITNISGLGFLGNDTIAFTKRIMQDLANELKDAKLK</sequence>
<feature type="region of interest" description="Disordered" evidence="1">
    <location>
        <begin position="98"/>
        <end position="123"/>
    </location>
</feature>
<feature type="compositionally biased region" description="Polar residues" evidence="1">
    <location>
        <begin position="105"/>
        <end position="115"/>
    </location>
</feature>
<accession>A0A6J5MB95</accession>